<organism evidence="1 2">
    <name type="scientific">Triangularia verruculosa</name>
    <dbReference type="NCBI Taxonomy" id="2587418"/>
    <lineage>
        <taxon>Eukaryota</taxon>
        <taxon>Fungi</taxon>
        <taxon>Dikarya</taxon>
        <taxon>Ascomycota</taxon>
        <taxon>Pezizomycotina</taxon>
        <taxon>Sordariomycetes</taxon>
        <taxon>Sordariomycetidae</taxon>
        <taxon>Sordariales</taxon>
        <taxon>Podosporaceae</taxon>
        <taxon>Triangularia</taxon>
    </lineage>
</organism>
<gene>
    <name evidence="1" type="ORF">QBC40DRAFT_289359</name>
</gene>
<dbReference type="Proteomes" id="UP001303160">
    <property type="component" value="Unassembled WGS sequence"/>
</dbReference>
<evidence type="ECO:0000313" key="2">
    <source>
        <dbReference type="Proteomes" id="UP001303160"/>
    </source>
</evidence>
<reference evidence="1" key="2">
    <citation type="submission" date="2023-05" db="EMBL/GenBank/DDBJ databases">
        <authorList>
            <consortium name="Lawrence Berkeley National Laboratory"/>
            <person name="Steindorff A."/>
            <person name="Hensen N."/>
            <person name="Bonometti L."/>
            <person name="Westerberg I."/>
            <person name="Brannstrom I.O."/>
            <person name="Guillou S."/>
            <person name="Cros-Aarteil S."/>
            <person name="Calhoun S."/>
            <person name="Haridas S."/>
            <person name="Kuo A."/>
            <person name="Mondo S."/>
            <person name="Pangilinan J."/>
            <person name="Riley R."/>
            <person name="Labutti K."/>
            <person name="Andreopoulos B."/>
            <person name="Lipzen A."/>
            <person name="Chen C."/>
            <person name="Yanf M."/>
            <person name="Daum C."/>
            <person name="Ng V."/>
            <person name="Clum A."/>
            <person name="Ohm R."/>
            <person name="Martin F."/>
            <person name="Silar P."/>
            <person name="Natvig D."/>
            <person name="Lalanne C."/>
            <person name="Gautier V."/>
            <person name="Ament-Velasquez S.L."/>
            <person name="Kruys A."/>
            <person name="Hutchinson M.I."/>
            <person name="Powell A.J."/>
            <person name="Barry K."/>
            <person name="Miller A.N."/>
            <person name="Grigoriev I.V."/>
            <person name="Debuchy R."/>
            <person name="Gladieux P."/>
            <person name="Thoren M.H."/>
            <person name="Johannesson H."/>
        </authorList>
    </citation>
    <scope>NUCLEOTIDE SEQUENCE</scope>
    <source>
        <strain evidence="1">CBS 315.58</strain>
    </source>
</reference>
<protein>
    <submittedName>
        <fullName evidence="1">Uncharacterized protein</fullName>
    </submittedName>
</protein>
<reference evidence="1" key="1">
    <citation type="journal article" date="2023" name="Mol. Phylogenet. Evol.">
        <title>Genome-scale phylogeny and comparative genomics of the fungal order Sordariales.</title>
        <authorList>
            <person name="Hensen N."/>
            <person name="Bonometti L."/>
            <person name="Westerberg I."/>
            <person name="Brannstrom I.O."/>
            <person name="Guillou S."/>
            <person name="Cros-Aarteil S."/>
            <person name="Calhoun S."/>
            <person name="Haridas S."/>
            <person name="Kuo A."/>
            <person name="Mondo S."/>
            <person name="Pangilinan J."/>
            <person name="Riley R."/>
            <person name="LaButti K."/>
            <person name="Andreopoulos B."/>
            <person name="Lipzen A."/>
            <person name="Chen C."/>
            <person name="Yan M."/>
            <person name="Daum C."/>
            <person name="Ng V."/>
            <person name="Clum A."/>
            <person name="Steindorff A."/>
            <person name="Ohm R.A."/>
            <person name="Martin F."/>
            <person name="Silar P."/>
            <person name="Natvig D.O."/>
            <person name="Lalanne C."/>
            <person name="Gautier V."/>
            <person name="Ament-Velasquez S.L."/>
            <person name="Kruys A."/>
            <person name="Hutchinson M.I."/>
            <person name="Powell A.J."/>
            <person name="Barry K."/>
            <person name="Miller A.N."/>
            <person name="Grigoriev I.V."/>
            <person name="Debuchy R."/>
            <person name="Gladieux P."/>
            <person name="Hiltunen Thoren M."/>
            <person name="Johannesson H."/>
        </authorList>
    </citation>
    <scope>NUCLEOTIDE SEQUENCE</scope>
    <source>
        <strain evidence="1">CBS 315.58</strain>
    </source>
</reference>
<proteinExistence type="predicted"/>
<keyword evidence="2" id="KW-1185">Reference proteome</keyword>
<name>A0AAN7AQZ4_9PEZI</name>
<sequence>MKPAPALDVPGPGSILPNRFAVRTAGGSGLKITGSNYKQPIHFLSKHSSTRDSLRCSLHESAHKKDNSPAMVSVHKHQQRNSGWTTTTTIGNVKLTSTPARGPDNYQIILHRKDGNNECIDMPQTSHDVNQFRMRMNGREEVFEWVKGSAFTQELKTICKRESPAVKTGMPREKAGRVGMGGGYILVRVTGRSVQPRGKKGEDTPLGYDKSGREIVASWAYARGWGWGGPVFFFQWWGSGATGELGEDFTRVAATTGAALYHEEALKAAERQRRQNSSLHNNNRRRR</sequence>
<dbReference type="AlphaFoldDB" id="A0AAN7AQZ4"/>
<comment type="caution">
    <text evidence="1">The sequence shown here is derived from an EMBL/GenBank/DDBJ whole genome shotgun (WGS) entry which is preliminary data.</text>
</comment>
<evidence type="ECO:0000313" key="1">
    <source>
        <dbReference type="EMBL" id="KAK4195262.1"/>
    </source>
</evidence>
<dbReference type="EMBL" id="MU864019">
    <property type="protein sequence ID" value="KAK4195262.1"/>
    <property type="molecule type" value="Genomic_DNA"/>
</dbReference>
<accession>A0AAN7AQZ4</accession>